<keyword evidence="1" id="KW-0812">Transmembrane</keyword>
<dbReference type="Proteomes" id="UP000443582">
    <property type="component" value="Unassembled WGS sequence"/>
</dbReference>
<feature type="transmembrane region" description="Helical" evidence="1">
    <location>
        <begin position="12"/>
        <end position="31"/>
    </location>
</feature>
<keyword evidence="1" id="KW-0472">Membrane</keyword>
<sequence length="76" mass="9089">MNEFFMFTLRYTPFWSIPIMIIGGRFAYYYWLRGYTIPPLFFAMLSAISTFFLFLWVMAGGPDKIVHYFLELIHGL</sequence>
<protein>
    <submittedName>
        <fullName evidence="2">Uncharacterized protein</fullName>
    </submittedName>
</protein>
<reference evidence="3" key="1">
    <citation type="journal article" date="2019" name="Int. J. Syst. Evol. Microbiol.">
        <title>Halobacteriovorax valvorus sp. nov., a novel prokaryotic predator isolated from coastal seawater of China.</title>
        <authorList>
            <person name="Chen M.-X."/>
        </authorList>
    </citation>
    <scope>NUCLEOTIDE SEQUENCE [LARGE SCALE GENOMIC DNA]</scope>
    <source>
        <strain evidence="3">BL9</strain>
    </source>
</reference>
<gene>
    <name evidence="2" type="ORF">DAY19_02395</name>
</gene>
<name>A0ABY0II69_9BACT</name>
<dbReference type="EMBL" id="QDKL01000001">
    <property type="protein sequence ID" value="RZF22643.1"/>
    <property type="molecule type" value="Genomic_DNA"/>
</dbReference>
<proteinExistence type="predicted"/>
<evidence type="ECO:0000256" key="1">
    <source>
        <dbReference type="SAM" id="Phobius"/>
    </source>
</evidence>
<organism evidence="2 3">
    <name type="scientific">Halobacteriovorax vibrionivorans</name>
    <dbReference type="NCBI Taxonomy" id="2152716"/>
    <lineage>
        <taxon>Bacteria</taxon>
        <taxon>Pseudomonadati</taxon>
        <taxon>Bdellovibrionota</taxon>
        <taxon>Bacteriovoracia</taxon>
        <taxon>Bacteriovoracales</taxon>
        <taxon>Halobacteriovoraceae</taxon>
        <taxon>Halobacteriovorax</taxon>
    </lineage>
</organism>
<evidence type="ECO:0000313" key="2">
    <source>
        <dbReference type="EMBL" id="RZF22643.1"/>
    </source>
</evidence>
<keyword evidence="3" id="KW-1185">Reference proteome</keyword>
<evidence type="ECO:0000313" key="3">
    <source>
        <dbReference type="Proteomes" id="UP000443582"/>
    </source>
</evidence>
<dbReference type="RefSeq" id="WP_133296865.1">
    <property type="nucleotide sequence ID" value="NZ_QDKL01000001.1"/>
</dbReference>
<comment type="caution">
    <text evidence="2">The sequence shown here is derived from an EMBL/GenBank/DDBJ whole genome shotgun (WGS) entry which is preliminary data.</text>
</comment>
<accession>A0ABY0II69</accession>
<feature type="transmembrane region" description="Helical" evidence="1">
    <location>
        <begin position="37"/>
        <end position="59"/>
    </location>
</feature>
<keyword evidence="1" id="KW-1133">Transmembrane helix</keyword>